<evidence type="ECO:0000259" key="4">
    <source>
        <dbReference type="PROSITE" id="PS50051"/>
    </source>
</evidence>
<dbReference type="Pfam" id="PF00493">
    <property type="entry name" value="MCM"/>
    <property type="match status" value="1"/>
</dbReference>
<dbReference type="Pfam" id="PF23669">
    <property type="entry name" value="WHD_MCM2"/>
    <property type="match status" value="1"/>
</dbReference>
<keyword evidence="3" id="KW-0238">DNA-binding</keyword>
<dbReference type="PANTHER" id="PTHR11630">
    <property type="entry name" value="DNA REPLICATION LICENSING FACTOR MCM FAMILY MEMBER"/>
    <property type="match status" value="1"/>
</dbReference>
<dbReference type="Proteomes" id="UP000037510">
    <property type="component" value="Unassembled WGS sequence"/>
</dbReference>
<feature type="domain" description="MCM C-terminal AAA(+) ATPase" evidence="4">
    <location>
        <begin position="40"/>
        <end position="70"/>
    </location>
</feature>
<dbReference type="GO" id="GO:0005634">
    <property type="term" value="C:nucleus"/>
    <property type="evidence" value="ECO:0007669"/>
    <property type="project" value="TreeGrafter"/>
</dbReference>
<dbReference type="InterPro" id="IPR041562">
    <property type="entry name" value="MCM_lid"/>
</dbReference>
<dbReference type="InterPro" id="IPR001208">
    <property type="entry name" value="MCM_dom"/>
</dbReference>
<dbReference type="Gene3D" id="3.40.50.300">
    <property type="entry name" value="P-loop containing nucleotide triphosphate hydrolases"/>
    <property type="match status" value="3"/>
</dbReference>
<evidence type="ECO:0000256" key="3">
    <source>
        <dbReference type="ARBA" id="ARBA00023125"/>
    </source>
</evidence>
<comment type="caution">
    <text evidence="5">The sequence shown here is derived from an EMBL/GenBank/DDBJ whole genome shotgun (WGS) entry which is preliminary data.</text>
</comment>
<dbReference type="GO" id="GO:0000727">
    <property type="term" value="P:double-strand break repair via break-induced replication"/>
    <property type="evidence" value="ECO:0007669"/>
    <property type="project" value="TreeGrafter"/>
</dbReference>
<dbReference type="GO" id="GO:0043138">
    <property type="term" value="F:3'-5' DNA helicase activity"/>
    <property type="evidence" value="ECO:0007669"/>
    <property type="project" value="TreeGrafter"/>
</dbReference>
<protein>
    <submittedName>
        <fullName evidence="5">Putative DNA replication licensing factor Mcm2</fullName>
    </submittedName>
</protein>
<keyword evidence="6" id="KW-1185">Reference proteome</keyword>
<evidence type="ECO:0000256" key="1">
    <source>
        <dbReference type="ARBA" id="ARBA00022741"/>
    </source>
</evidence>
<dbReference type="Pfam" id="PF17855">
    <property type="entry name" value="MCM_lid"/>
    <property type="match status" value="2"/>
</dbReference>
<accession>A0A0L7L7T2</accession>
<dbReference type="EMBL" id="JTDY01002448">
    <property type="protein sequence ID" value="KOB71399.1"/>
    <property type="molecule type" value="Genomic_DNA"/>
</dbReference>
<dbReference type="GO" id="GO:0003697">
    <property type="term" value="F:single-stranded DNA binding"/>
    <property type="evidence" value="ECO:0007669"/>
    <property type="project" value="TreeGrafter"/>
</dbReference>
<name>A0A0L7L7T2_OPEBR</name>
<sequence>MEQQSISISKAGIVTSLHARTARPFTRLWNSSPSPSPKLNRTSIHEAMEQQSISISKAGIVTSLHARFVVSSHIRHHPTQRGTVLEDNNAPDPEFGLPQDMLKKYIVYSRENIHPKLQNMDQDKVAKMYSQLRQESLATGIIRMSEAHARMHLRSQVNEEDVNMAIRTMLESFVDTQKYSVMRAMRQRQIRMSEAHARMHLRSQVNEEDVNMAIRTMLESFVDTQKYSVMRAMRQRVVRGMSKYLSYKKDHSELLYYILRHLTMDQLAYMRGLHNHSQPTIEISERDLMERARQINISDLKPFYESRIFKMNSFSYDVKRKVIVHTLPDAPEAS</sequence>
<dbReference type="InterPro" id="IPR059098">
    <property type="entry name" value="WHD_MCM2"/>
</dbReference>
<dbReference type="STRING" id="104452.A0A0L7L7T2"/>
<dbReference type="PROSITE" id="PS50051">
    <property type="entry name" value="MCM_2"/>
    <property type="match status" value="1"/>
</dbReference>
<keyword evidence="1" id="KW-0547">Nucleotide-binding</keyword>
<reference evidence="5 6" key="1">
    <citation type="journal article" date="2015" name="Genome Biol. Evol.">
        <title>The genome of winter moth (Operophtera brumata) provides a genomic perspective on sexual dimorphism and phenology.</title>
        <authorList>
            <person name="Derks M.F."/>
            <person name="Smit S."/>
            <person name="Salis L."/>
            <person name="Schijlen E."/>
            <person name="Bossers A."/>
            <person name="Mateman C."/>
            <person name="Pijl A.S."/>
            <person name="de Ridder D."/>
            <person name="Groenen M.A."/>
            <person name="Visser M.E."/>
            <person name="Megens H.J."/>
        </authorList>
    </citation>
    <scope>NUCLEOTIDE SEQUENCE [LARGE SCALE GENOMIC DNA]</scope>
    <source>
        <strain evidence="5">WM2013NL</strain>
        <tissue evidence="5">Head and thorax</tissue>
    </source>
</reference>
<keyword evidence="2" id="KW-0067">ATP-binding</keyword>
<dbReference type="GO" id="GO:1902975">
    <property type="term" value="P:mitotic DNA replication initiation"/>
    <property type="evidence" value="ECO:0007669"/>
    <property type="project" value="TreeGrafter"/>
</dbReference>
<dbReference type="GO" id="GO:0005524">
    <property type="term" value="F:ATP binding"/>
    <property type="evidence" value="ECO:0007669"/>
    <property type="project" value="UniProtKB-KW"/>
</dbReference>
<dbReference type="InterPro" id="IPR031327">
    <property type="entry name" value="MCM"/>
</dbReference>
<dbReference type="PANTHER" id="PTHR11630:SF44">
    <property type="entry name" value="DNA REPLICATION LICENSING FACTOR MCM2"/>
    <property type="match status" value="1"/>
</dbReference>
<dbReference type="InterPro" id="IPR027417">
    <property type="entry name" value="P-loop_NTPase"/>
</dbReference>
<dbReference type="SMART" id="SM00350">
    <property type="entry name" value="MCM"/>
    <property type="match status" value="1"/>
</dbReference>
<dbReference type="AlphaFoldDB" id="A0A0L7L7T2"/>
<evidence type="ECO:0000256" key="2">
    <source>
        <dbReference type="ARBA" id="ARBA00022840"/>
    </source>
</evidence>
<dbReference type="GO" id="GO:0042555">
    <property type="term" value="C:MCM complex"/>
    <property type="evidence" value="ECO:0007669"/>
    <property type="project" value="TreeGrafter"/>
</dbReference>
<evidence type="ECO:0000313" key="6">
    <source>
        <dbReference type="Proteomes" id="UP000037510"/>
    </source>
</evidence>
<organism evidence="5 6">
    <name type="scientific">Operophtera brumata</name>
    <name type="common">Winter moth</name>
    <name type="synonym">Phalaena brumata</name>
    <dbReference type="NCBI Taxonomy" id="104452"/>
    <lineage>
        <taxon>Eukaryota</taxon>
        <taxon>Metazoa</taxon>
        <taxon>Ecdysozoa</taxon>
        <taxon>Arthropoda</taxon>
        <taxon>Hexapoda</taxon>
        <taxon>Insecta</taxon>
        <taxon>Pterygota</taxon>
        <taxon>Neoptera</taxon>
        <taxon>Endopterygota</taxon>
        <taxon>Lepidoptera</taxon>
        <taxon>Glossata</taxon>
        <taxon>Ditrysia</taxon>
        <taxon>Geometroidea</taxon>
        <taxon>Geometridae</taxon>
        <taxon>Larentiinae</taxon>
        <taxon>Operophtera</taxon>
    </lineage>
</organism>
<proteinExistence type="predicted"/>
<gene>
    <name evidence="5" type="ORF">OBRU01_05518</name>
</gene>
<dbReference type="GO" id="GO:0017116">
    <property type="term" value="F:single-stranded DNA helicase activity"/>
    <property type="evidence" value="ECO:0007669"/>
    <property type="project" value="TreeGrafter"/>
</dbReference>
<evidence type="ECO:0000313" key="5">
    <source>
        <dbReference type="EMBL" id="KOB71399.1"/>
    </source>
</evidence>